<evidence type="ECO:0000256" key="6">
    <source>
        <dbReference type="ARBA" id="ARBA00023143"/>
    </source>
</evidence>
<evidence type="ECO:0000256" key="4">
    <source>
        <dbReference type="ARBA" id="ARBA00016244"/>
    </source>
</evidence>
<protein>
    <recommendedName>
        <fullName evidence="4 7">Flagellar hook-associated protein 1</fullName>
        <shortName evidence="7">HAP1</shortName>
    </recommendedName>
</protein>
<dbReference type="PRINTS" id="PR01005">
    <property type="entry name" value="FLGHOOKAP1"/>
</dbReference>
<evidence type="ECO:0000256" key="1">
    <source>
        <dbReference type="ARBA" id="ARBA00004365"/>
    </source>
</evidence>
<evidence type="ECO:0000313" key="13">
    <source>
        <dbReference type="Proteomes" id="UP000266313"/>
    </source>
</evidence>
<feature type="domain" description="Flagellar basal-body/hook protein C-terminal" evidence="9">
    <location>
        <begin position="515"/>
        <end position="552"/>
    </location>
</feature>
<dbReference type="PANTHER" id="PTHR30033:SF1">
    <property type="entry name" value="FLAGELLAR HOOK-ASSOCIATED PROTEIN 1"/>
    <property type="match status" value="1"/>
</dbReference>
<gene>
    <name evidence="7" type="primary">flgK</name>
    <name evidence="12" type="ORF">sS8_0631</name>
</gene>
<dbReference type="InterPro" id="IPR010930">
    <property type="entry name" value="Flg_bb/hook_C_dom"/>
</dbReference>
<dbReference type="InterPro" id="IPR049119">
    <property type="entry name" value="FlgK_D2-like"/>
</dbReference>
<dbReference type="Pfam" id="PF22638">
    <property type="entry name" value="FlgK_D1"/>
    <property type="match status" value="1"/>
</dbReference>
<dbReference type="AlphaFoldDB" id="A0A250KM18"/>
<dbReference type="Pfam" id="PF21158">
    <property type="entry name" value="flgK_1st_1"/>
    <property type="match status" value="1"/>
</dbReference>
<evidence type="ECO:0000259" key="8">
    <source>
        <dbReference type="Pfam" id="PF00460"/>
    </source>
</evidence>
<keyword evidence="13" id="KW-1185">Reference proteome</keyword>
<comment type="similarity">
    <text evidence="3 7">Belongs to the flagella basal body rod proteins family.</text>
</comment>
<feature type="domain" description="Flagellar hook-associated protein 1 D2-like" evidence="10">
    <location>
        <begin position="358"/>
        <end position="423"/>
    </location>
</feature>
<organism evidence="12 13">
    <name type="scientific">Methylocaldum marinum</name>
    <dbReference type="NCBI Taxonomy" id="1432792"/>
    <lineage>
        <taxon>Bacteria</taxon>
        <taxon>Pseudomonadati</taxon>
        <taxon>Pseudomonadota</taxon>
        <taxon>Gammaproteobacteria</taxon>
        <taxon>Methylococcales</taxon>
        <taxon>Methylococcaceae</taxon>
        <taxon>Methylocaldum</taxon>
    </lineage>
</organism>
<dbReference type="NCBIfam" id="TIGR02492">
    <property type="entry name" value="flgK_ends"/>
    <property type="match status" value="1"/>
</dbReference>
<evidence type="ECO:0000256" key="5">
    <source>
        <dbReference type="ARBA" id="ARBA00022525"/>
    </source>
</evidence>
<dbReference type="Pfam" id="PF06429">
    <property type="entry name" value="Flg_bbr_C"/>
    <property type="match status" value="1"/>
</dbReference>
<dbReference type="EMBL" id="AP017928">
    <property type="protein sequence ID" value="BBA32596.1"/>
    <property type="molecule type" value="Genomic_DNA"/>
</dbReference>
<comment type="subcellular location">
    <subcellularLocation>
        <location evidence="1 7">Bacterial flagellum</location>
    </subcellularLocation>
    <subcellularLocation>
        <location evidence="2 7">Secreted</location>
    </subcellularLocation>
</comment>
<evidence type="ECO:0000259" key="10">
    <source>
        <dbReference type="Pfam" id="PF21158"/>
    </source>
</evidence>
<evidence type="ECO:0000256" key="3">
    <source>
        <dbReference type="ARBA" id="ARBA00009677"/>
    </source>
</evidence>
<dbReference type="KEGG" id="mmai:sS8_0631"/>
<dbReference type="InterPro" id="IPR001444">
    <property type="entry name" value="Flag_bb_rod_N"/>
</dbReference>
<dbReference type="GO" id="GO:0005576">
    <property type="term" value="C:extracellular region"/>
    <property type="evidence" value="ECO:0007669"/>
    <property type="project" value="UniProtKB-SubCell"/>
</dbReference>
<accession>A0A250KM18</accession>
<dbReference type="RefSeq" id="WP_119628365.1">
    <property type="nucleotide sequence ID" value="NZ_AP017928.1"/>
</dbReference>
<keyword evidence="6 7" id="KW-0975">Bacterial flagellum</keyword>
<keyword evidence="5 7" id="KW-0964">Secreted</keyword>
<proteinExistence type="inferred from homology"/>
<dbReference type="Pfam" id="PF00460">
    <property type="entry name" value="Flg_bb_rod"/>
    <property type="match status" value="1"/>
</dbReference>
<dbReference type="SUPFAM" id="SSF64518">
    <property type="entry name" value="Phase 1 flagellin"/>
    <property type="match status" value="1"/>
</dbReference>
<evidence type="ECO:0000259" key="11">
    <source>
        <dbReference type="Pfam" id="PF22638"/>
    </source>
</evidence>
<dbReference type="GO" id="GO:0044780">
    <property type="term" value="P:bacterial-type flagellum assembly"/>
    <property type="evidence" value="ECO:0007669"/>
    <property type="project" value="InterPro"/>
</dbReference>
<evidence type="ECO:0000313" key="12">
    <source>
        <dbReference type="EMBL" id="BBA32596.1"/>
    </source>
</evidence>
<feature type="domain" description="Flagellar basal body rod protein N-terminal" evidence="8">
    <location>
        <begin position="8"/>
        <end position="35"/>
    </location>
</feature>
<evidence type="ECO:0000256" key="7">
    <source>
        <dbReference type="RuleBase" id="RU362065"/>
    </source>
</evidence>
<dbReference type="GO" id="GO:0009424">
    <property type="term" value="C:bacterial-type flagellum hook"/>
    <property type="evidence" value="ECO:0007669"/>
    <property type="project" value="UniProtKB-UniRule"/>
</dbReference>
<dbReference type="InterPro" id="IPR002371">
    <property type="entry name" value="FlgK"/>
</dbReference>
<dbReference type="PANTHER" id="PTHR30033">
    <property type="entry name" value="FLAGELLAR HOOK-ASSOCIATED PROTEIN 1"/>
    <property type="match status" value="1"/>
</dbReference>
<dbReference type="Proteomes" id="UP000266313">
    <property type="component" value="Chromosome"/>
</dbReference>
<evidence type="ECO:0000256" key="2">
    <source>
        <dbReference type="ARBA" id="ARBA00004613"/>
    </source>
</evidence>
<dbReference type="GO" id="GO:0005198">
    <property type="term" value="F:structural molecule activity"/>
    <property type="evidence" value="ECO:0007669"/>
    <property type="project" value="UniProtKB-UniRule"/>
</dbReference>
<sequence>MAGGILGIATSGLIAAQRGLATTGHNIANVNTDGYSRQRTEQVERLPSYTGAGYIGNGVDVGSVTRAYDNFLNAQLRNTLSAHGELETHHRLASQVDNFLADPDTGLSPSLQAFFDSVQDVVNDPTSIAARRVMLTEGETLARRFNALNGRMDALRSQVNQSLGTNIEEINGLAGNIAALNERIVVAYGQAGKPPNDLLDQRGVLAQQLAQKVGTSLFEQKDGALNVFIGNGQALVIGTTANRLSLENSAYDPGQKDIAISASGSETVVVTDAIGGGEIGGLLRFESQVLDPAQNAMGRIAAGFATTFNARHSAGSDLNGNAGTDFFSDVTNPAIGQYSWFGKQTNNGDAVLSVAFDNGVVTGAADLTASDYRLDYDGSQYTLTRLSDDAQFTNAAGSFTVDGLTIGIESGSAAPNDSFLIRPFRRMAGDLNVTLTEPRQIAAAGSPFAGPGDNTNARALADLQTAPLLLGGKAGYQDAYGEIVGDVGTLTRSAEIDSTAQKQLLDHAREARDSVSGVNLDEEAANLLRYQQAYQAAAQLIPVLNTLFDALIGAVRR</sequence>
<dbReference type="InterPro" id="IPR053927">
    <property type="entry name" value="FlgK_helical"/>
</dbReference>
<reference evidence="12 13" key="1">
    <citation type="submission" date="2016-12" db="EMBL/GenBank/DDBJ databases">
        <title>Genome sequencing of Methylocaldum marinum.</title>
        <authorList>
            <person name="Takeuchi M."/>
            <person name="Kamagata Y."/>
            <person name="Hiraoka S."/>
            <person name="Oshima K."/>
            <person name="Hattori M."/>
            <person name="Iwasaki W."/>
        </authorList>
    </citation>
    <scope>NUCLEOTIDE SEQUENCE [LARGE SCALE GENOMIC DNA]</scope>
    <source>
        <strain evidence="12 13">S8</strain>
    </source>
</reference>
<feature type="domain" description="Flagellar hook-associated protein FlgK helical" evidence="11">
    <location>
        <begin position="94"/>
        <end position="327"/>
    </location>
</feature>
<evidence type="ECO:0000259" key="9">
    <source>
        <dbReference type="Pfam" id="PF06429"/>
    </source>
</evidence>
<name>A0A250KM18_9GAMM</name>
<dbReference type="OrthoDB" id="9802553at2"/>